<dbReference type="PROSITE" id="PS50949">
    <property type="entry name" value="HTH_GNTR"/>
    <property type="match status" value="1"/>
</dbReference>
<dbReference type="PANTHER" id="PTHR43537">
    <property type="entry name" value="TRANSCRIPTIONAL REGULATOR, GNTR FAMILY"/>
    <property type="match status" value="1"/>
</dbReference>
<dbReference type="CDD" id="cd07377">
    <property type="entry name" value="WHTH_GntR"/>
    <property type="match status" value="1"/>
</dbReference>
<keyword evidence="2" id="KW-0238">DNA-binding</keyword>
<dbReference type="PRINTS" id="PR00035">
    <property type="entry name" value="HTHGNTR"/>
</dbReference>
<reference evidence="5" key="1">
    <citation type="submission" date="2019-09" db="EMBL/GenBank/DDBJ databases">
        <title>In-depth cultivation of the pig gut microbiome towards novel bacterial diversity and tailored functional studies.</title>
        <authorList>
            <person name="Wylensek D."/>
            <person name="Hitch T.C.A."/>
            <person name="Clavel T."/>
        </authorList>
    </citation>
    <scope>NUCLEOTIDE SEQUENCE</scope>
    <source>
        <strain evidence="5">RF-744-FAT-WT-3</strain>
    </source>
</reference>
<keyword evidence="3" id="KW-0804">Transcription</keyword>
<dbReference type="Pfam" id="PF07729">
    <property type="entry name" value="FCD"/>
    <property type="match status" value="1"/>
</dbReference>
<evidence type="ECO:0000313" key="5">
    <source>
        <dbReference type="EMBL" id="MST68711.1"/>
    </source>
</evidence>
<dbReference type="SMART" id="SM00895">
    <property type="entry name" value="FCD"/>
    <property type="match status" value="1"/>
</dbReference>
<dbReference type="InterPro" id="IPR011711">
    <property type="entry name" value="GntR_C"/>
</dbReference>
<dbReference type="InterPro" id="IPR000524">
    <property type="entry name" value="Tscrpt_reg_HTH_GntR"/>
</dbReference>
<dbReference type="EMBL" id="VUNB01000003">
    <property type="protein sequence ID" value="MST68711.1"/>
    <property type="molecule type" value="Genomic_DNA"/>
</dbReference>
<dbReference type="SMART" id="SM00345">
    <property type="entry name" value="HTH_GNTR"/>
    <property type="match status" value="1"/>
</dbReference>
<dbReference type="GO" id="GO:0003677">
    <property type="term" value="F:DNA binding"/>
    <property type="evidence" value="ECO:0007669"/>
    <property type="project" value="UniProtKB-KW"/>
</dbReference>
<gene>
    <name evidence="5" type="ORF">FYJ66_03785</name>
</gene>
<dbReference type="PANTHER" id="PTHR43537:SF24">
    <property type="entry name" value="GLUCONATE OPERON TRANSCRIPTIONAL REPRESSOR"/>
    <property type="match status" value="1"/>
</dbReference>
<evidence type="ECO:0000256" key="2">
    <source>
        <dbReference type="ARBA" id="ARBA00023125"/>
    </source>
</evidence>
<dbReference type="GO" id="GO:0003700">
    <property type="term" value="F:DNA-binding transcription factor activity"/>
    <property type="evidence" value="ECO:0007669"/>
    <property type="project" value="InterPro"/>
</dbReference>
<dbReference type="SUPFAM" id="SSF46785">
    <property type="entry name" value="Winged helix' DNA-binding domain"/>
    <property type="match status" value="1"/>
</dbReference>
<dbReference type="Gene3D" id="1.20.120.530">
    <property type="entry name" value="GntR ligand-binding domain-like"/>
    <property type="match status" value="1"/>
</dbReference>
<dbReference type="SUPFAM" id="SSF48008">
    <property type="entry name" value="GntR ligand-binding domain-like"/>
    <property type="match status" value="1"/>
</dbReference>
<feature type="domain" description="HTH gntR-type" evidence="4">
    <location>
        <begin position="19"/>
        <end position="86"/>
    </location>
</feature>
<comment type="caution">
    <text evidence="5">The sequence shown here is derived from an EMBL/GenBank/DDBJ whole genome shotgun (WGS) entry which is preliminary data.</text>
</comment>
<evidence type="ECO:0000256" key="1">
    <source>
        <dbReference type="ARBA" id="ARBA00023015"/>
    </source>
</evidence>
<protein>
    <submittedName>
        <fullName evidence="5">GntR family transcriptional regulator</fullName>
    </submittedName>
</protein>
<evidence type="ECO:0000259" key="4">
    <source>
        <dbReference type="PROSITE" id="PS50949"/>
    </source>
</evidence>
<proteinExistence type="predicted"/>
<dbReference type="InterPro" id="IPR008920">
    <property type="entry name" value="TF_FadR/GntR_C"/>
</dbReference>
<dbReference type="Gene3D" id="1.10.10.10">
    <property type="entry name" value="Winged helix-like DNA-binding domain superfamily/Winged helix DNA-binding domain"/>
    <property type="match status" value="1"/>
</dbReference>
<organism evidence="5">
    <name type="scientific">Baileyella intestinalis</name>
    <dbReference type="NCBI Taxonomy" id="2606709"/>
    <lineage>
        <taxon>Bacteria</taxon>
        <taxon>Bacillati</taxon>
        <taxon>Bacillota</taxon>
        <taxon>Clostridia</taxon>
        <taxon>Peptostreptococcales</taxon>
        <taxon>Anaerovoracaceae</taxon>
        <taxon>Baileyella</taxon>
    </lineage>
</organism>
<dbReference type="Pfam" id="PF00392">
    <property type="entry name" value="GntR"/>
    <property type="match status" value="1"/>
</dbReference>
<evidence type="ECO:0000256" key="3">
    <source>
        <dbReference type="ARBA" id="ARBA00023163"/>
    </source>
</evidence>
<accession>A0A6A8M704</accession>
<name>A0A6A8M704_9FIRM</name>
<dbReference type="InterPro" id="IPR036388">
    <property type="entry name" value="WH-like_DNA-bd_sf"/>
</dbReference>
<keyword evidence="1" id="KW-0805">Transcription regulation</keyword>
<dbReference type="InterPro" id="IPR036390">
    <property type="entry name" value="WH_DNA-bd_sf"/>
</dbReference>
<sequence length="234" mass="27508">MVCGKREETDMNFDLQIQKPLRELVYEELKHKILTGEIASQTRLMEIDLAEKMNVSRTPIREAIRELAADGLVTIEPRRGAYVSRISIDDMLDVFEVRENLEGFAAYLAAKRINEEQKVKLKELMDLYEEAINNDEKKNSVERDENLHKFIVECGGNKTLQQMVNHVQELSLRFRYLYYDDFSHYKKMPAQHRLIVEAIVSGDCDKARLESEEHVRKLKQYIYDLDRELNGNEH</sequence>
<dbReference type="AlphaFoldDB" id="A0A6A8M704"/>